<evidence type="ECO:0000259" key="4">
    <source>
        <dbReference type="PROSITE" id="PS50056"/>
    </source>
</evidence>
<dbReference type="AlphaFoldDB" id="A0A423WVG3"/>
<dbReference type="SMART" id="SM00404">
    <property type="entry name" value="PTPc_motif"/>
    <property type="match status" value="1"/>
</dbReference>
<feature type="region of interest" description="Disordered" evidence="2">
    <location>
        <begin position="371"/>
        <end position="400"/>
    </location>
</feature>
<feature type="region of interest" description="Disordered" evidence="2">
    <location>
        <begin position="1"/>
        <end position="157"/>
    </location>
</feature>
<proteinExistence type="inferred from homology"/>
<evidence type="ECO:0008006" key="7">
    <source>
        <dbReference type="Google" id="ProtNLM"/>
    </source>
</evidence>
<evidence type="ECO:0000259" key="3">
    <source>
        <dbReference type="PROSITE" id="PS50055"/>
    </source>
</evidence>
<dbReference type="PRINTS" id="PR00700">
    <property type="entry name" value="PRTYPHPHTASE"/>
</dbReference>
<feature type="region of interest" description="Disordered" evidence="2">
    <location>
        <begin position="677"/>
        <end position="699"/>
    </location>
</feature>
<dbReference type="STRING" id="356882.A0A423WVG3"/>
<comment type="caution">
    <text evidence="5">The sequence shown here is derived from an EMBL/GenBank/DDBJ whole genome shotgun (WGS) entry which is preliminary data.</text>
</comment>
<dbReference type="InterPro" id="IPR050348">
    <property type="entry name" value="Protein-Tyr_Phosphatase"/>
</dbReference>
<dbReference type="SUPFAM" id="SSF52799">
    <property type="entry name" value="(Phosphotyrosine protein) phosphatases II"/>
    <property type="match status" value="1"/>
</dbReference>
<feature type="compositionally biased region" description="Low complexity" evidence="2">
    <location>
        <begin position="110"/>
        <end position="125"/>
    </location>
</feature>
<feature type="compositionally biased region" description="Acidic residues" evidence="2">
    <location>
        <begin position="550"/>
        <end position="565"/>
    </location>
</feature>
<dbReference type="EMBL" id="LKEA01000008">
    <property type="protein sequence ID" value="ROW07380.1"/>
    <property type="molecule type" value="Genomic_DNA"/>
</dbReference>
<feature type="compositionally biased region" description="Basic and acidic residues" evidence="2">
    <location>
        <begin position="48"/>
        <end position="64"/>
    </location>
</feature>
<feature type="domain" description="Tyrosine specific protein phosphatases" evidence="4">
    <location>
        <begin position="483"/>
        <end position="545"/>
    </location>
</feature>
<gene>
    <name evidence="5" type="ORF">VMCG_03878</name>
</gene>
<feature type="compositionally biased region" description="Polar residues" evidence="2">
    <location>
        <begin position="126"/>
        <end position="139"/>
    </location>
</feature>
<dbReference type="InterPro" id="IPR000387">
    <property type="entry name" value="Tyr_Pase_dom"/>
</dbReference>
<evidence type="ECO:0000313" key="6">
    <source>
        <dbReference type="Proteomes" id="UP000283895"/>
    </source>
</evidence>
<evidence type="ECO:0000313" key="5">
    <source>
        <dbReference type="EMBL" id="ROW07380.1"/>
    </source>
</evidence>
<dbReference type="InterPro" id="IPR000242">
    <property type="entry name" value="PTP_cat"/>
</dbReference>
<dbReference type="InterPro" id="IPR029021">
    <property type="entry name" value="Prot-tyrosine_phosphatase-like"/>
</dbReference>
<dbReference type="PANTHER" id="PTHR19134:SF449">
    <property type="entry name" value="TYROSINE-PROTEIN PHOSPHATASE 1"/>
    <property type="match status" value="1"/>
</dbReference>
<sequence length="699" mass="76572">MDRLRSGFRKTRKDTPSQPTIVTDSPRRSGKTTPESASLPPQSPQVPGKEKKPSPFRSLRELSRSHKRARSPPAGSITHSPIGAAYTFEGLDGSAERPASSPLLRRDSQRTTGASQGTTGTTGTADSQLLRDNNSNSNGDGAREKQHPVPKMPSFLTLSSQEVEAKFQEIVWMERNRMLQSVTNPSPDLKWARVTGDNIKKLDRYMNIQPWQNNRVKLKVPPGKLDYINASPITLTSISPQQTTTRARSEEQGQDGTIVGLSDLAGGGPDQYIAMQGPKMKTADHVWRMVVEQLESPGVIVMLTETHEANMEKCYPYFPRGPEDPPLEVNRKDEFGDGFRATVRCEAIEETEAGEAIELRKLVVRVYKEPRKGTGVNGNSDGEKAPRPDIPVDENGDVKMLSPLKTPLEDVLANDAANADDDNNDGSATVELGQPLDGVQPSAPPLPSPAESPGDDHYEERTVWHFLYKKWPDFGVPALEDLDSFFKLMRLSRDKNARPENPRIVHCSAGVGRSGTFIALEHLIRELDAGVLEGWDSPGHFRRRRGSGGGEDDVDGGGDDGDGDGDAVSAEGQNGNGLGEDAAEANKMDVEQQLQQQQTQDAAVEVEGDDLIFHTVNQLREQRRHMVQADSQYLFIYQVMRKLWEDKYGPVAADDNGTSAAATAAAAAQQQQHVTDADYMGNNGAPAAKRLEVDPFVEE</sequence>
<comment type="similarity">
    <text evidence="1">Belongs to the protein-tyrosine phosphatase family. Non-receptor class subfamily.</text>
</comment>
<dbReference type="SMART" id="SM00194">
    <property type="entry name" value="PTPc"/>
    <property type="match status" value="1"/>
</dbReference>
<dbReference type="PANTHER" id="PTHR19134">
    <property type="entry name" value="RECEPTOR-TYPE TYROSINE-PROTEIN PHOSPHATASE"/>
    <property type="match status" value="1"/>
</dbReference>
<dbReference type="PROSITE" id="PS00383">
    <property type="entry name" value="TYR_PHOSPHATASE_1"/>
    <property type="match status" value="1"/>
</dbReference>
<name>A0A423WVG3_9PEZI</name>
<dbReference type="PROSITE" id="PS50055">
    <property type="entry name" value="TYR_PHOSPHATASE_PTP"/>
    <property type="match status" value="1"/>
</dbReference>
<dbReference type="Gene3D" id="3.90.190.10">
    <property type="entry name" value="Protein tyrosine phosphatase superfamily"/>
    <property type="match status" value="2"/>
</dbReference>
<evidence type="ECO:0000256" key="1">
    <source>
        <dbReference type="ARBA" id="ARBA00009649"/>
    </source>
</evidence>
<organism evidence="5 6">
    <name type="scientific">Cytospora schulzeri</name>
    <dbReference type="NCBI Taxonomy" id="448051"/>
    <lineage>
        <taxon>Eukaryota</taxon>
        <taxon>Fungi</taxon>
        <taxon>Dikarya</taxon>
        <taxon>Ascomycota</taxon>
        <taxon>Pezizomycotina</taxon>
        <taxon>Sordariomycetes</taxon>
        <taxon>Sordariomycetidae</taxon>
        <taxon>Diaporthales</taxon>
        <taxon>Cytosporaceae</taxon>
        <taxon>Cytospora</taxon>
    </lineage>
</organism>
<feature type="compositionally biased region" description="Basic residues" evidence="2">
    <location>
        <begin position="1"/>
        <end position="12"/>
    </location>
</feature>
<dbReference type="InterPro" id="IPR003595">
    <property type="entry name" value="Tyr_Pase_cat"/>
</dbReference>
<keyword evidence="6" id="KW-1185">Reference proteome</keyword>
<dbReference type="Proteomes" id="UP000283895">
    <property type="component" value="Unassembled WGS sequence"/>
</dbReference>
<feature type="region of interest" description="Disordered" evidence="2">
    <location>
        <begin position="535"/>
        <end position="581"/>
    </location>
</feature>
<feature type="region of interest" description="Disordered" evidence="2">
    <location>
        <begin position="416"/>
        <end position="457"/>
    </location>
</feature>
<dbReference type="GO" id="GO:0004725">
    <property type="term" value="F:protein tyrosine phosphatase activity"/>
    <property type="evidence" value="ECO:0007669"/>
    <property type="project" value="InterPro"/>
</dbReference>
<dbReference type="InterPro" id="IPR016130">
    <property type="entry name" value="Tyr_Pase_AS"/>
</dbReference>
<dbReference type="Pfam" id="PF00102">
    <property type="entry name" value="Y_phosphatase"/>
    <property type="match status" value="3"/>
</dbReference>
<dbReference type="PROSITE" id="PS50056">
    <property type="entry name" value="TYR_PHOSPHATASE_2"/>
    <property type="match status" value="1"/>
</dbReference>
<reference evidence="5 6" key="1">
    <citation type="submission" date="2015-09" db="EMBL/GenBank/DDBJ databases">
        <title>Host preference determinants of Valsa canker pathogens revealed by comparative genomics.</title>
        <authorList>
            <person name="Yin Z."/>
            <person name="Huang L."/>
        </authorList>
    </citation>
    <scope>NUCLEOTIDE SEQUENCE [LARGE SCALE GENOMIC DNA]</scope>
    <source>
        <strain evidence="5 6">03-1</strain>
    </source>
</reference>
<protein>
    <recommendedName>
        <fullName evidence="7">Protein-tyrosine-phosphatase</fullName>
    </recommendedName>
</protein>
<accession>A0A423WVG3</accession>
<evidence type="ECO:0000256" key="2">
    <source>
        <dbReference type="SAM" id="MobiDB-lite"/>
    </source>
</evidence>
<dbReference type="OrthoDB" id="10253954at2759"/>
<feature type="compositionally biased region" description="Polar residues" evidence="2">
    <location>
        <begin position="31"/>
        <end position="40"/>
    </location>
</feature>
<feature type="domain" description="Tyrosine-protein phosphatase" evidence="3">
    <location>
        <begin position="203"/>
        <end position="643"/>
    </location>
</feature>